<accession>A0A1H9KSY8</accession>
<dbReference type="EC" id="2.7.7.6" evidence="2 11"/>
<comment type="subunit">
    <text evidence="11">The RNAP catalytic core consists of 2 alpha, 1 beta, 1 beta' and 1 omega subunit. When a sigma factor is associated with the core the holoenzyme is formed, which can initiate transcription.</text>
</comment>
<evidence type="ECO:0000256" key="6">
    <source>
        <dbReference type="ARBA" id="ARBA00022695"/>
    </source>
</evidence>
<keyword evidence="13" id="KW-1185">Reference proteome</keyword>
<dbReference type="GO" id="GO:0000428">
    <property type="term" value="C:DNA-directed RNA polymerase complex"/>
    <property type="evidence" value="ECO:0007669"/>
    <property type="project" value="UniProtKB-KW"/>
</dbReference>
<dbReference type="InterPro" id="IPR006110">
    <property type="entry name" value="Pol_omega/Rpo6/RPB6"/>
</dbReference>
<dbReference type="Proteomes" id="UP000198556">
    <property type="component" value="Unassembled WGS sequence"/>
</dbReference>
<dbReference type="Pfam" id="PF01192">
    <property type="entry name" value="RNA_pol_Rpb6"/>
    <property type="match status" value="1"/>
</dbReference>
<keyword evidence="4 11" id="KW-0240">DNA-directed RNA polymerase</keyword>
<dbReference type="OrthoDB" id="9815459at2"/>
<keyword evidence="7 11" id="KW-0804">Transcription</keyword>
<name>A0A1H9KSY8_9LACT</name>
<dbReference type="SUPFAM" id="SSF63562">
    <property type="entry name" value="RPB6/omega subunit-like"/>
    <property type="match status" value="1"/>
</dbReference>
<dbReference type="SMART" id="SM01409">
    <property type="entry name" value="RNA_pol_Rpb6"/>
    <property type="match status" value="1"/>
</dbReference>
<evidence type="ECO:0000256" key="7">
    <source>
        <dbReference type="ARBA" id="ARBA00023163"/>
    </source>
</evidence>
<proteinExistence type="inferred from homology"/>
<gene>
    <name evidence="11" type="primary">rpoZ</name>
    <name evidence="12" type="ORF">SAMN05421767_11525</name>
</gene>
<evidence type="ECO:0000256" key="9">
    <source>
        <dbReference type="ARBA" id="ARBA00029924"/>
    </source>
</evidence>
<reference evidence="12 13" key="1">
    <citation type="submission" date="2016-10" db="EMBL/GenBank/DDBJ databases">
        <authorList>
            <person name="de Groot N.N."/>
        </authorList>
    </citation>
    <scope>NUCLEOTIDE SEQUENCE [LARGE SCALE GENOMIC DNA]</scope>
    <source>
        <strain evidence="12 13">DSM 15827</strain>
    </source>
</reference>
<sequence>MMLYPSIDKLLNKIDSKYSLVILSSKRAHELHHQATPRLEKYESAKNVGRALEEVLCGELTISEDSKPVEV</sequence>
<dbReference type="GO" id="GO:0006351">
    <property type="term" value="P:DNA-templated transcription"/>
    <property type="evidence" value="ECO:0007669"/>
    <property type="project" value="UniProtKB-UniRule"/>
</dbReference>
<evidence type="ECO:0000256" key="8">
    <source>
        <dbReference type="ARBA" id="ARBA00024694"/>
    </source>
</evidence>
<dbReference type="InterPro" id="IPR003716">
    <property type="entry name" value="DNA-dir_RNA_pol_omega"/>
</dbReference>
<dbReference type="InterPro" id="IPR036161">
    <property type="entry name" value="RPB6/omega-like_sf"/>
</dbReference>
<dbReference type="EMBL" id="FOGF01000015">
    <property type="protein sequence ID" value="SER02159.1"/>
    <property type="molecule type" value="Genomic_DNA"/>
</dbReference>
<evidence type="ECO:0000256" key="5">
    <source>
        <dbReference type="ARBA" id="ARBA00022679"/>
    </source>
</evidence>
<dbReference type="AlphaFoldDB" id="A0A1H9KSY8"/>
<evidence type="ECO:0000313" key="13">
    <source>
        <dbReference type="Proteomes" id="UP000198556"/>
    </source>
</evidence>
<evidence type="ECO:0000256" key="3">
    <source>
        <dbReference type="ARBA" id="ARBA00013725"/>
    </source>
</evidence>
<dbReference type="GO" id="GO:0003899">
    <property type="term" value="F:DNA-directed RNA polymerase activity"/>
    <property type="evidence" value="ECO:0007669"/>
    <property type="project" value="UniProtKB-UniRule"/>
</dbReference>
<dbReference type="GO" id="GO:0003677">
    <property type="term" value="F:DNA binding"/>
    <property type="evidence" value="ECO:0007669"/>
    <property type="project" value="UniProtKB-UniRule"/>
</dbReference>
<keyword evidence="6 11" id="KW-0548">Nucleotidyltransferase</keyword>
<comment type="function">
    <text evidence="8 11">Promotes RNA polymerase assembly. Latches the N- and C-terminal regions of the beta' subunit thereby facilitating its interaction with the beta and alpha subunits.</text>
</comment>
<dbReference type="PANTHER" id="PTHR34476:SF1">
    <property type="entry name" value="DNA-DIRECTED RNA POLYMERASE SUBUNIT OMEGA"/>
    <property type="match status" value="1"/>
</dbReference>
<comment type="catalytic activity">
    <reaction evidence="10 11">
        <text>RNA(n) + a ribonucleoside 5'-triphosphate = RNA(n+1) + diphosphate</text>
        <dbReference type="Rhea" id="RHEA:21248"/>
        <dbReference type="Rhea" id="RHEA-COMP:14527"/>
        <dbReference type="Rhea" id="RHEA-COMP:17342"/>
        <dbReference type="ChEBI" id="CHEBI:33019"/>
        <dbReference type="ChEBI" id="CHEBI:61557"/>
        <dbReference type="ChEBI" id="CHEBI:140395"/>
        <dbReference type="EC" id="2.7.7.6"/>
    </reaction>
</comment>
<evidence type="ECO:0000256" key="10">
    <source>
        <dbReference type="ARBA" id="ARBA00048552"/>
    </source>
</evidence>
<evidence type="ECO:0000256" key="11">
    <source>
        <dbReference type="HAMAP-Rule" id="MF_00366"/>
    </source>
</evidence>
<keyword evidence="5 11" id="KW-0808">Transferase</keyword>
<dbReference type="STRING" id="137733.SAMN05421767_11525"/>
<dbReference type="NCBIfam" id="TIGR00690">
    <property type="entry name" value="rpoZ"/>
    <property type="match status" value="1"/>
</dbReference>
<evidence type="ECO:0000256" key="2">
    <source>
        <dbReference type="ARBA" id="ARBA00012418"/>
    </source>
</evidence>
<dbReference type="HAMAP" id="MF_00366">
    <property type="entry name" value="RNApol_bact_RpoZ"/>
    <property type="match status" value="1"/>
</dbReference>
<dbReference type="Gene3D" id="3.90.940.10">
    <property type="match status" value="1"/>
</dbReference>
<protein>
    <recommendedName>
        <fullName evidence="3 11">DNA-directed RNA polymerase subunit omega</fullName>
        <shortName evidence="11">RNAP omega subunit</shortName>
        <ecNumber evidence="2 11">2.7.7.6</ecNumber>
    </recommendedName>
    <alternativeName>
        <fullName evidence="11">RNA polymerase omega subunit</fullName>
    </alternativeName>
    <alternativeName>
        <fullName evidence="9 11">Transcriptase subunit omega</fullName>
    </alternativeName>
</protein>
<comment type="similarity">
    <text evidence="1 11">Belongs to the RNA polymerase subunit omega family.</text>
</comment>
<organism evidence="12 13">
    <name type="scientific">Granulicatella balaenopterae</name>
    <dbReference type="NCBI Taxonomy" id="137733"/>
    <lineage>
        <taxon>Bacteria</taxon>
        <taxon>Bacillati</taxon>
        <taxon>Bacillota</taxon>
        <taxon>Bacilli</taxon>
        <taxon>Lactobacillales</taxon>
        <taxon>Carnobacteriaceae</taxon>
        <taxon>Granulicatella</taxon>
    </lineage>
</organism>
<dbReference type="PANTHER" id="PTHR34476">
    <property type="entry name" value="DNA-DIRECTED RNA POLYMERASE SUBUNIT OMEGA"/>
    <property type="match status" value="1"/>
</dbReference>
<evidence type="ECO:0000256" key="4">
    <source>
        <dbReference type="ARBA" id="ARBA00022478"/>
    </source>
</evidence>
<evidence type="ECO:0000256" key="1">
    <source>
        <dbReference type="ARBA" id="ARBA00006711"/>
    </source>
</evidence>
<dbReference type="RefSeq" id="WP_089746562.1">
    <property type="nucleotide sequence ID" value="NZ_FOGF01000015.1"/>
</dbReference>
<evidence type="ECO:0000313" key="12">
    <source>
        <dbReference type="EMBL" id="SER02159.1"/>
    </source>
</evidence>